<evidence type="ECO:0000313" key="2">
    <source>
        <dbReference type="EMBL" id="MFC7411859.1"/>
    </source>
</evidence>
<keyword evidence="3" id="KW-1185">Reference proteome</keyword>
<dbReference type="Proteomes" id="UP001596501">
    <property type="component" value="Unassembled WGS sequence"/>
</dbReference>
<dbReference type="InterPro" id="IPR000073">
    <property type="entry name" value="AB_hydrolase_1"/>
</dbReference>
<evidence type="ECO:0000313" key="3">
    <source>
        <dbReference type="Proteomes" id="UP001596501"/>
    </source>
</evidence>
<feature type="domain" description="AB hydrolase-1" evidence="1">
    <location>
        <begin position="28"/>
        <end position="260"/>
    </location>
</feature>
<dbReference type="SUPFAM" id="SSF53474">
    <property type="entry name" value="alpha/beta-Hydrolases"/>
    <property type="match status" value="1"/>
</dbReference>
<dbReference type="Pfam" id="PF12697">
    <property type="entry name" value="Abhydrolase_6"/>
    <property type="match status" value="1"/>
</dbReference>
<sequence length="272" mass="28566">MIAEAIVTESGITRHGTAWTVTGTGEPVVLIHGVGMQQGVWGPQVLHLARTHQVLVYDMLGHGASLPAQGAPILADYANQLVELLDELGISSASVAGHSMGALVALEFALAHPQRSRRVAALNAVYRRTQDQRDAVLARAQALRECGAPATAGPTLARWFGDPVPPELQRAATEVAGYLEGVQPLGYAQAYAVFASSDEAHVGKLDKLVMPALFCTGEYDANSSPAMAQAMAAEAPIAMAEVIPGARHMMNVTDAEAVNASLSRWLDTPVAS</sequence>
<dbReference type="GO" id="GO:0016787">
    <property type="term" value="F:hydrolase activity"/>
    <property type="evidence" value="ECO:0007669"/>
    <property type="project" value="UniProtKB-KW"/>
</dbReference>
<name>A0ABW2QR35_9BURK</name>
<keyword evidence="2" id="KW-0378">Hydrolase</keyword>
<gene>
    <name evidence="2" type="ORF">ACFQPB_23695</name>
</gene>
<dbReference type="InterPro" id="IPR050228">
    <property type="entry name" value="Carboxylesterase_BioH"/>
</dbReference>
<dbReference type="PRINTS" id="PR00111">
    <property type="entry name" value="ABHYDROLASE"/>
</dbReference>
<accession>A0ABW2QR35</accession>
<dbReference type="Gene3D" id="3.40.50.1820">
    <property type="entry name" value="alpha/beta hydrolase"/>
    <property type="match status" value="1"/>
</dbReference>
<dbReference type="PANTHER" id="PTHR43194:SF5">
    <property type="entry name" value="PIMELOYL-[ACYL-CARRIER PROTEIN] METHYL ESTER ESTERASE"/>
    <property type="match status" value="1"/>
</dbReference>
<comment type="caution">
    <text evidence="2">The sequence shown here is derived from an EMBL/GenBank/DDBJ whole genome shotgun (WGS) entry which is preliminary data.</text>
</comment>
<dbReference type="InterPro" id="IPR029058">
    <property type="entry name" value="AB_hydrolase_fold"/>
</dbReference>
<dbReference type="RefSeq" id="WP_382228843.1">
    <property type="nucleotide sequence ID" value="NZ_JBHTCA010000062.1"/>
</dbReference>
<proteinExistence type="predicted"/>
<dbReference type="EMBL" id="JBHTCA010000062">
    <property type="protein sequence ID" value="MFC7411859.1"/>
    <property type="molecule type" value="Genomic_DNA"/>
</dbReference>
<evidence type="ECO:0000259" key="1">
    <source>
        <dbReference type="Pfam" id="PF12697"/>
    </source>
</evidence>
<organism evidence="2 3">
    <name type="scientific">Hydrogenophaga atypica</name>
    <dbReference type="NCBI Taxonomy" id="249409"/>
    <lineage>
        <taxon>Bacteria</taxon>
        <taxon>Pseudomonadati</taxon>
        <taxon>Pseudomonadota</taxon>
        <taxon>Betaproteobacteria</taxon>
        <taxon>Burkholderiales</taxon>
        <taxon>Comamonadaceae</taxon>
        <taxon>Hydrogenophaga</taxon>
    </lineage>
</organism>
<dbReference type="PANTHER" id="PTHR43194">
    <property type="entry name" value="HYDROLASE ALPHA/BETA FOLD FAMILY"/>
    <property type="match status" value="1"/>
</dbReference>
<protein>
    <submittedName>
        <fullName evidence="2">Alpha/beta fold hydrolase</fullName>
    </submittedName>
</protein>
<reference evidence="3" key="1">
    <citation type="journal article" date="2019" name="Int. J. Syst. Evol. Microbiol.">
        <title>The Global Catalogue of Microorganisms (GCM) 10K type strain sequencing project: providing services to taxonomists for standard genome sequencing and annotation.</title>
        <authorList>
            <consortium name="The Broad Institute Genomics Platform"/>
            <consortium name="The Broad Institute Genome Sequencing Center for Infectious Disease"/>
            <person name="Wu L."/>
            <person name="Ma J."/>
        </authorList>
    </citation>
    <scope>NUCLEOTIDE SEQUENCE [LARGE SCALE GENOMIC DNA]</scope>
    <source>
        <strain evidence="3">CGMCC 1.12371</strain>
    </source>
</reference>